<feature type="transmembrane region" description="Helical" evidence="10">
    <location>
        <begin position="85"/>
        <end position="108"/>
    </location>
</feature>
<name>A0A1I8EB54_WUCBA</name>
<evidence type="ECO:0000256" key="8">
    <source>
        <dbReference type="ARBA" id="ARBA00023180"/>
    </source>
</evidence>
<dbReference type="Pfam" id="PF00001">
    <property type="entry name" value="7tm_1"/>
    <property type="match status" value="1"/>
</dbReference>
<accession>A0A1I8EB54</accession>
<sequence length="427" mass="49762">MSTDCSFRIFQLDSDNVNNTDFIYLTTIADQHHRDSLTFQLKRINKMLSGAVILCDILGCLCIILNLFIISIIIKHRKKILKNIFYILVFHCSIVDLLRGCCLIIWGLPHTLISNYTTIYDRLLILKISKFTTMILRSCNLLTIFNLLIFTFNEFTVVHYPLFYRHRFRRRIVLIYLLLSWLISFIPGIVSLLLSNFFKSSQATTISNDNGYQSNGTFYSSGMRRHIMNHRTALMFVNIASMFVTFFLCYLSLLIVLFSYGSIMCTIRRLRKENSINEDLSLPLRLKRNVSVSKLTSDKTNSLQSVLSRNNSEKSRRHWKSHLMCKYKHLVVIGTVLFVYILFLLPYSGIQLVTILHVTNVIVVPSHFALIKWSLQILTGLHAICQPVCYFRMVEFRLLACPGRKIKQQQSFNPINVIYRDIHKLTR</sequence>
<dbReference type="Gene3D" id="1.20.1070.10">
    <property type="entry name" value="Rhodopsin 7-helix transmembrane proteins"/>
    <property type="match status" value="1"/>
</dbReference>
<keyword evidence="2" id="KW-1003">Cell membrane</keyword>
<dbReference type="GO" id="GO:0005886">
    <property type="term" value="C:plasma membrane"/>
    <property type="evidence" value="ECO:0007669"/>
    <property type="project" value="UniProtKB-SubCell"/>
</dbReference>
<proteinExistence type="predicted"/>
<dbReference type="InterPro" id="IPR000276">
    <property type="entry name" value="GPCR_Rhodpsn"/>
</dbReference>
<dbReference type="CDD" id="cd00637">
    <property type="entry name" value="7tm_classA_rhodopsin-like"/>
    <property type="match status" value="1"/>
</dbReference>
<keyword evidence="3 10" id="KW-0812">Transmembrane</keyword>
<keyword evidence="6 10" id="KW-0472">Membrane</keyword>
<feature type="transmembrane region" description="Helical" evidence="10">
    <location>
        <begin position="173"/>
        <end position="194"/>
    </location>
</feature>
<feature type="transmembrane region" description="Helical" evidence="10">
    <location>
        <begin position="233"/>
        <end position="263"/>
    </location>
</feature>
<evidence type="ECO:0000256" key="5">
    <source>
        <dbReference type="ARBA" id="ARBA00023040"/>
    </source>
</evidence>
<evidence type="ECO:0000259" key="11">
    <source>
        <dbReference type="PROSITE" id="PS50262"/>
    </source>
</evidence>
<comment type="subcellular location">
    <subcellularLocation>
        <location evidence="1">Cell membrane</location>
        <topology evidence="1">Multi-pass membrane protein</topology>
    </subcellularLocation>
</comment>
<dbReference type="InterPro" id="IPR017452">
    <property type="entry name" value="GPCR_Rhodpsn_7TM"/>
</dbReference>
<evidence type="ECO:0000256" key="10">
    <source>
        <dbReference type="SAM" id="Phobius"/>
    </source>
</evidence>
<evidence type="ECO:0000256" key="9">
    <source>
        <dbReference type="ARBA" id="ARBA00023224"/>
    </source>
</evidence>
<evidence type="ECO:0000256" key="4">
    <source>
        <dbReference type="ARBA" id="ARBA00022989"/>
    </source>
</evidence>
<evidence type="ECO:0000256" key="3">
    <source>
        <dbReference type="ARBA" id="ARBA00022692"/>
    </source>
</evidence>
<keyword evidence="8" id="KW-0325">Glycoprotein</keyword>
<protein>
    <submittedName>
        <fullName evidence="12">G_PROTEIN_RECEP_F1_2 domain-containing protein</fullName>
    </submittedName>
</protein>
<feature type="transmembrane region" description="Helical" evidence="10">
    <location>
        <begin position="128"/>
        <end position="152"/>
    </location>
</feature>
<keyword evidence="7" id="KW-0675">Receptor</keyword>
<dbReference type="PANTHER" id="PTHR24246">
    <property type="entry name" value="OLFACTORY RECEPTOR AND ADENOSINE RECEPTOR"/>
    <property type="match status" value="1"/>
</dbReference>
<dbReference type="AlphaFoldDB" id="A0A1I8EB54"/>
<feature type="transmembrane region" description="Helical" evidence="10">
    <location>
        <begin position="47"/>
        <end position="73"/>
    </location>
</feature>
<reference evidence="12" key="1">
    <citation type="submission" date="2016-11" db="UniProtKB">
        <authorList>
            <consortium name="WormBaseParasite"/>
        </authorList>
    </citation>
    <scope>IDENTIFICATION</scope>
    <source>
        <strain evidence="12">pt0022</strain>
    </source>
</reference>
<keyword evidence="9" id="KW-0807">Transducer</keyword>
<keyword evidence="5" id="KW-0297">G-protein coupled receptor</keyword>
<evidence type="ECO:0000256" key="7">
    <source>
        <dbReference type="ARBA" id="ARBA00023170"/>
    </source>
</evidence>
<feature type="domain" description="G-protein coupled receptors family 1 profile" evidence="11">
    <location>
        <begin position="65"/>
        <end position="390"/>
    </location>
</feature>
<dbReference type="SUPFAM" id="SSF81321">
    <property type="entry name" value="Family A G protein-coupled receptor-like"/>
    <property type="match status" value="1"/>
</dbReference>
<dbReference type="WBParaSite" id="maker-PairedContig_1264-snap-gene-0.4-mRNA-1">
    <property type="protein sequence ID" value="maker-PairedContig_1264-snap-gene-0.4-mRNA-1"/>
    <property type="gene ID" value="maker-PairedContig_1264-snap-gene-0.4"/>
</dbReference>
<keyword evidence="4 10" id="KW-1133">Transmembrane helix</keyword>
<feature type="transmembrane region" description="Helical" evidence="10">
    <location>
        <begin position="327"/>
        <end position="345"/>
    </location>
</feature>
<organism evidence="12">
    <name type="scientific">Wuchereria bancrofti</name>
    <dbReference type="NCBI Taxonomy" id="6293"/>
    <lineage>
        <taxon>Eukaryota</taxon>
        <taxon>Metazoa</taxon>
        <taxon>Ecdysozoa</taxon>
        <taxon>Nematoda</taxon>
        <taxon>Chromadorea</taxon>
        <taxon>Rhabditida</taxon>
        <taxon>Spirurina</taxon>
        <taxon>Spiruromorpha</taxon>
        <taxon>Filarioidea</taxon>
        <taxon>Onchocercidae</taxon>
        <taxon>Wuchereria</taxon>
    </lineage>
</organism>
<dbReference type="GO" id="GO:0004930">
    <property type="term" value="F:G protein-coupled receptor activity"/>
    <property type="evidence" value="ECO:0007669"/>
    <property type="project" value="UniProtKB-KW"/>
</dbReference>
<dbReference type="PROSITE" id="PS50262">
    <property type="entry name" value="G_PROTEIN_RECEP_F1_2"/>
    <property type="match status" value="1"/>
</dbReference>
<evidence type="ECO:0000313" key="12">
    <source>
        <dbReference type="WBParaSite" id="maker-PairedContig_1264-snap-gene-0.4-mRNA-1"/>
    </source>
</evidence>
<evidence type="ECO:0000256" key="1">
    <source>
        <dbReference type="ARBA" id="ARBA00004651"/>
    </source>
</evidence>
<evidence type="ECO:0000256" key="6">
    <source>
        <dbReference type="ARBA" id="ARBA00023136"/>
    </source>
</evidence>
<dbReference type="PANTHER" id="PTHR24246:SF27">
    <property type="entry name" value="ADENOSINE RECEPTOR, ISOFORM A"/>
    <property type="match status" value="1"/>
</dbReference>
<evidence type="ECO:0000256" key="2">
    <source>
        <dbReference type="ARBA" id="ARBA00022475"/>
    </source>
</evidence>